<evidence type="ECO:0000256" key="11">
    <source>
        <dbReference type="RuleBase" id="RU003781"/>
    </source>
</evidence>
<evidence type="ECO:0000256" key="8">
    <source>
        <dbReference type="ARBA" id="ARBA00051875"/>
    </source>
</evidence>
<dbReference type="NCBIfam" id="TIGR00042">
    <property type="entry name" value="RdgB/HAM1 family non-canonical purine NTP pyrophosphatase"/>
    <property type="match status" value="1"/>
</dbReference>
<evidence type="ECO:0000256" key="7">
    <source>
        <dbReference type="ARBA" id="ARBA00023080"/>
    </source>
</evidence>
<dbReference type="HAMAP" id="MF_01405">
    <property type="entry name" value="Non_canon_purine_NTPase"/>
    <property type="match status" value="1"/>
</dbReference>
<keyword evidence="7 10" id="KW-0546">Nucleotide metabolism</keyword>
<dbReference type="RefSeq" id="WP_074462963.1">
    <property type="nucleotide sequence ID" value="NZ_FMUR01000016.1"/>
</dbReference>
<evidence type="ECO:0000313" key="12">
    <source>
        <dbReference type="EMBL" id="SCY41819.1"/>
    </source>
</evidence>
<comment type="catalytic activity">
    <reaction evidence="8 10">
        <text>dITP + H2O = dIMP + diphosphate + H(+)</text>
        <dbReference type="Rhea" id="RHEA:28342"/>
        <dbReference type="ChEBI" id="CHEBI:15377"/>
        <dbReference type="ChEBI" id="CHEBI:15378"/>
        <dbReference type="ChEBI" id="CHEBI:33019"/>
        <dbReference type="ChEBI" id="CHEBI:61194"/>
        <dbReference type="ChEBI" id="CHEBI:61382"/>
        <dbReference type="EC" id="3.6.1.66"/>
    </reaction>
</comment>
<evidence type="ECO:0000256" key="5">
    <source>
        <dbReference type="ARBA" id="ARBA00022801"/>
    </source>
</evidence>
<dbReference type="GO" id="GO:0005829">
    <property type="term" value="C:cytosol"/>
    <property type="evidence" value="ECO:0007669"/>
    <property type="project" value="TreeGrafter"/>
</dbReference>
<dbReference type="GO" id="GO:0036222">
    <property type="term" value="F:XTP diphosphatase activity"/>
    <property type="evidence" value="ECO:0007669"/>
    <property type="project" value="UniProtKB-UniRule"/>
</dbReference>
<comment type="cofactor">
    <cofactor evidence="10">
        <name>Mg(2+)</name>
        <dbReference type="ChEBI" id="CHEBI:18420"/>
    </cofactor>
    <text evidence="10">Binds 1 Mg(2+) ion per subunit.</text>
</comment>
<feature type="active site" description="Proton acceptor" evidence="10">
    <location>
        <position position="78"/>
    </location>
</feature>
<comment type="catalytic activity">
    <reaction evidence="10">
        <text>ITP + H2O = IMP + diphosphate + H(+)</text>
        <dbReference type="Rhea" id="RHEA:29399"/>
        <dbReference type="ChEBI" id="CHEBI:15377"/>
        <dbReference type="ChEBI" id="CHEBI:15378"/>
        <dbReference type="ChEBI" id="CHEBI:33019"/>
        <dbReference type="ChEBI" id="CHEBI:58053"/>
        <dbReference type="ChEBI" id="CHEBI:61402"/>
        <dbReference type="EC" id="3.6.1.66"/>
    </reaction>
</comment>
<evidence type="ECO:0000256" key="6">
    <source>
        <dbReference type="ARBA" id="ARBA00022842"/>
    </source>
</evidence>
<dbReference type="GO" id="GO:0035870">
    <property type="term" value="F:dITP diphosphatase activity"/>
    <property type="evidence" value="ECO:0007669"/>
    <property type="project" value="UniProtKB-UniRule"/>
</dbReference>
<dbReference type="STRING" id="185008.bhn_I2211"/>
<protein>
    <recommendedName>
        <fullName evidence="10">dITP/XTP pyrophosphatase</fullName>
        <ecNumber evidence="10">3.6.1.66</ecNumber>
    </recommendedName>
    <alternativeName>
        <fullName evidence="10">Non-canonical purine NTP pyrophosphatase</fullName>
    </alternativeName>
    <alternativeName>
        <fullName evidence="10">Non-standard purine NTP pyrophosphatase</fullName>
    </alternativeName>
    <alternativeName>
        <fullName evidence="10">Nucleoside-triphosphate diphosphatase</fullName>
    </alternativeName>
    <alternativeName>
        <fullName evidence="10">Nucleoside-triphosphate pyrophosphatase</fullName>
        <shortName evidence="10">NTPase</shortName>
    </alternativeName>
</protein>
<dbReference type="AlphaFoldDB" id="A0A1G5FRE9"/>
<dbReference type="Proteomes" id="UP000183047">
    <property type="component" value="Unassembled WGS sequence"/>
</dbReference>
<dbReference type="GO" id="GO:0046872">
    <property type="term" value="F:metal ion binding"/>
    <property type="evidence" value="ECO:0007669"/>
    <property type="project" value="UniProtKB-KW"/>
</dbReference>
<dbReference type="CDD" id="cd00515">
    <property type="entry name" value="HAM1"/>
    <property type="match status" value="1"/>
</dbReference>
<evidence type="ECO:0000256" key="3">
    <source>
        <dbReference type="ARBA" id="ARBA00022723"/>
    </source>
</evidence>
<dbReference type="GO" id="GO:0036220">
    <property type="term" value="F:ITP diphosphatase activity"/>
    <property type="evidence" value="ECO:0007669"/>
    <property type="project" value="UniProtKB-UniRule"/>
</dbReference>
<keyword evidence="4 10" id="KW-0547">Nucleotide-binding</keyword>
<evidence type="ECO:0000256" key="10">
    <source>
        <dbReference type="HAMAP-Rule" id="MF_01405"/>
    </source>
</evidence>
<dbReference type="EC" id="3.6.1.66" evidence="10"/>
<evidence type="ECO:0000256" key="1">
    <source>
        <dbReference type="ARBA" id="ARBA00008023"/>
    </source>
</evidence>
<keyword evidence="6 10" id="KW-0460">Magnesium</keyword>
<comment type="subunit">
    <text evidence="2 10">Homodimer.</text>
</comment>
<sequence>MRIVFATGNNDKLKEIREILDTLNIEIISMKEAGVFEDVEENGKTFAENSMIKATSIAQIIKDKFPEEAKETIVLADDSGLEIDYLNGEPGVYSARYMGKETSYTEKNNNLIERLNGVPDSERTARFVCAISAVLPDGKELSTVGTMEGIIGYEIAGVNGFGYDPIFYLPEYKKTSAEISADEKNAISHRGKALREMAKLLKEELA</sequence>
<evidence type="ECO:0000256" key="9">
    <source>
        <dbReference type="ARBA" id="ARBA00052017"/>
    </source>
</evidence>
<dbReference type="GO" id="GO:0017111">
    <property type="term" value="F:ribonucleoside triphosphate phosphatase activity"/>
    <property type="evidence" value="ECO:0007669"/>
    <property type="project" value="InterPro"/>
</dbReference>
<feature type="binding site" evidence="10">
    <location>
        <position position="184"/>
    </location>
    <ligand>
        <name>substrate</name>
    </ligand>
</feature>
<evidence type="ECO:0000313" key="13">
    <source>
        <dbReference type="Proteomes" id="UP000183047"/>
    </source>
</evidence>
<comment type="function">
    <text evidence="10">Pyrophosphatase that catalyzes the hydrolysis of nucleoside triphosphates to their monophosphate derivatives, with a high preference for the non-canonical purine nucleotides XTP (xanthosine triphosphate), dITP (deoxyinosine triphosphate) and ITP. Seems to function as a house-cleaning enzyme that removes non-canonical purine nucleotides from the nucleotide pool, thus preventing their incorporation into DNA/RNA and avoiding chromosomal lesions.</text>
</comment>
<feature type="binding site" evidence="10">
    <location>
        <position position="79"/>
    </location>
    <ligand>
        <name>substrate</name>
    </ligand>
</feature>
<comment type="catalytic activity">
    <reaction evidence="9 10">
        <text>XTP + H2O = XMP + diphosphate + H(+)</text>
        <dbReference type="Rhea" id="RHEA:28610"/>
        <dbReference type="ChEBI" id="CHEBI:15377"/>
        <dbReference type="ChEBI" id="CHEBI:15378"/>
        <dbReference type="ChEBI" id="CHEBI:33019"/>
        <dbReference type="ChEBI" id="CHEBI:57464"/>
        <dbReference type="ChEBI" id="CHEBI:61314"/>
        <dbReference type="EC" id="3.6.1.66"/>
    </reaction>
</comment>
<feature type="binding site" evidence="10">
    <location>
        <begin position="7"/>
        <end position="12"/>
    </location>
    <ligand>
        <name>substrate</name>
    </ligand>
</feature>
<dbReference type="PANTHER" id="PTHR11067:SF9">
    <property type="entry name" value="INOSINE TRIPHOSPHATE PYROPHOSPHATASE"/>
    <property type="match status" value="1"/>
</dbReference>
<feature type="binding site" evidence="10">
    <location>
        <position position="40"/>
    </location>
    <ligand>
        <name>Mg(2+)</name>
        <dbReference type="ChEBI" id="CHEBI:18420"/>
    </ligand>
</feature>
<evidence type="ECO:0000256" key="2">
    <source>
        <dbReference type="ARBA" id="ARBA00011738"/>
    </source>
</evidence>
<dbReference type="EMBL" id="FMUR01000016">
    <property type="protein sequence ID" value="SCY41819.1"/>
    <property type="molecule type" value="Genomic_DNA"/>
</dbReference>
<dbReference type="InterPro" id="IPR020922">
    <property type="entry name" value="dITP/XTP_pyrophosphatase"/>
</dbReference>
<name>A0A1G5FRE9_9FIRM</name>
<gene>
    <name evidence="12" type="ORF">SAMN02910451_02516</name>
</gene>
<dbReference type="FunFam" id="3.90.950.10:FF:000001">
    <property type="entry name" value="dITP/XTP pyrophosphatase"/>
    <property type="match status" value="1"/>
</dbReference>
<feature type="binding site" evidence="10">
    <location>
        <begin position="161"/>
        <end position="164"/>
    </location>
    <ligand>
        <name>substrate</name>
    </ligand>
</feature>
<feature type="binding site" evidence="10">
    <location>
        <position position="78"/>
    </location>
    <ligand>
        <name>Mg(2+)</name>
        <dbReference type="ChEBI" id="CHEBI:18420"/>
    </ligand>
</feature>
<dbReference type="Pfam" id="PF01725">
    <property type="entry name" value="Ham1p_like"/>
    <property type="match status" value="1"/>
</dbReference>
<organism evidence="12 13">
    <name type="scientific">Butyrivibrio hungatei</name>
    <dbReference type="NCBI Taxonomy" id="185008"/>
    <lineage>
        <taxon>Bacteria</taxon>
        <taxon>Bacillati</taxon>
        <taxon>Bacillota</taxon>
        <taxon>Clostridia</taxon>
        <taxon>Lachnospirales</taxon>
        <taxon>Lachnospiraceae</taxon>
        <taxon>Butyrivibrio</taxon>
    </lineage>
</organism>
<dbReference type="GO" id="GO:0009117">
    <property type="term" value="P:nucleotide metabolic process"/>
    <property type="evidence" value="ECO:0007669"/>
    <property type="project" value="UniProtKB-KW"/>
</dbReference>
<dbReference type="OrthoDB" id="9807456at2"/>
<feature type="binding site" evidence="10">
    <location>
        <begin position="189"/>
        <end position="190"/>
    </location>
    <ligand>
        <name>substrate</name>
    </ligand>
</feature>
<comment type="similarity">
    <text evidence="1 10 11">Belongs to the HAM1 NTPase family.</text>
</comment>
<keyword evidence="13" id="KW-1185">Reference proteome</keyword>
<dbReference type="GO" id="GO:0009146">
    <property type="term" value="P:purine nucleoside triphosphate catabolic process"/>
    <property type="evidence" value="ECO:0007669"/>
    <property type="project" value="UniProtKB-UniRule"/>
</dbReference>
<dbReference type="Gene3D" id="3.90.950.10">
    <property type="match status" value="1"/>
</dbReference>
<reference evidence="13" key="1">
    <citation type="submission" date="2016-10" db="EMBL/GenBank/DDBJ databases">
        <authorList>
            <person name="Varghese N."/>
            <person name="Submissions S."/>
        </authorList>
    </citation>
    <scope>NUCLEOTIDE SEQUENCE [LARGE SCALE GENOMIC DNA]</scope>
    <source>
        <strain evidence="13">XBD2006</strain>
    </source>
</reference>
<accession>A0A1G5FRE9</accession>
<keyword evidence="5 10" id="KW-0378">Hydrolase</keyword>
<dbReference type="InterPro" id="IPR029001">
    <property type="entry name" value="ITPase-like_fam"/>
</dbReference>
<dbReference type="SUPFAM" id="SSF52972">
    <property type="entry name" value="ITPase-like"/>
    <property type="match status" value="1"/>
</dbReference>
<evidence type="ECO:0000256" key="4">
    <source>
        <dbReference type="ARBA" id="ARBA00022741"/>
    </source>
</evidence>
<dbReference type="InterPro" id="IPR002637">
    <property type="entry name" value="RdgB/HAM1"/>
</dbReference>
<proteinExistence type="inferred from homology"/>
<keyword evidence="3 10" id="KW-0479">Metal-binding</keyword>
<dbReference type="PANTHER" id="PTHR11067">
    <property type="entry name" value="INOSINE TRIPHOSPHATE PYROPHOSPHATASE/HAM1 PROTEIN"/>
    <property type="match status" value="1"/>
</dbReference>
<dbReference type="GO" id="GO:0000166">
    <property type="term" value="F:nucleotide binding"/>
    <property type="evidence" value="ECO:0007669"/>
    <property type="project" value="UniProtKB-KW"/>
</dbReference>